<evidence type="ECO:0000313" key="3">
    <source>
        <dbReference type="Proteomes" id="UP001176806"/>
    </source>
</evidence>
<keyword evidence="3" id="KW-1185">Reference proteome</keyword>
<accession>A0ABT8WR25</accession>
<evidence type="ECO:0000313" key="2">
    <source>
        <dbReference type="EMBL" id="MDO5975576.1"/>
    </source>
</evidence>
<evidence type="ECO:0000256" key="1">
    <source>
        <dbReference type="SAM" id="Phobius"/>
    </source>
</evidence>
<keyword evidence="1" id="KW-0812">Transmembrane</keyword>
<proteinExistence type="predicted"/>
<dbReference type="Proteomes" id="UP001176806">
    <property type="component" value="Unassembled WGS sequence"/>
</dbReference>
<gene>
    <name evidence="2" type="ORF">Q4Q40_15385</name>
</gene>
<reference evidence="2" key="1">
    <citation type="submission" date="2023-07" db="EMBL/GenBank/DDBJ databases">
        <title>Two novel species in the genus Flavivirga.</title>
        <authorList>
            <person name="Kwon K."/>
        </authorList>
    </citation>
    <scope>NUCLEOTIDE SEQUENCE</scope>
    <source>
        <strain evidence="2">KACC 14158</strain>
    </source>
</reference>
<keyword evidence="1" id="KW-1133">Transmembrane helix</keyword>
<dbReference type="EMBL" id="JAUOEL010000005">
    <property type="protein sequence ID" value="MDO5975576.1"/>
    <property type="molecule type" value="Genomic_DNA"/>
</dbReference>
<organism evidence="2 3">
    <name type="scientific">Flavivirga jejuensis</name>
    <dbReference type="NCBI Taxonomy" id="870487"/>
    <lineage>
        <taxon>Bacteria</taxon>
        <taxon>Pseudomonadati</taxon>
        <taxon>Bacteroidota</taxon>
        <taxon>Flavobacteriia</taxon>
        <taxon>Flavobacteriales</taxon>
        <taxon>Flavobacteriaceae</taxon>
        <taxon>Flavivirga</taxon>
    </lineage>
</organism>
<comment type="caution">
    <text evidence="2">The sequence shown here is derived from an EMBL/GenBank/DDBJ whole genome shotgun (WGS) entry which is preliminary data.</text>
</comment>
<sequence length="64" mass="7398">MPYSIKTSMLLLTPFLQQINIEDKIQNAPDKGYEIGVFIGSMLPFVVLVLLAYSIYRYNKKKNQ</sequence>
<protein>
    <submittedName>
        <fullName evidence="2">Uncharacterized protein</fullName>
    </submittedName>
</protein>
<dbReference type="RefSeq" id="WP_303302966.1">
    <property type="nucleotide sequence ID" value="NZ_BAABDA010000050.1"/>
</dbReference>
<name>A0ABT8WR25_9FLAO</name>
<keyword evidence="1" id="KW-0472">Membrane</keyword>
<feature type="transmembrane region" description="Helical" evidence="1">
    <location>
        <begin position="35"/>
        <end position="56"/>
    </location>
</feature>